<dbReference type="PANTHER" id="PTHR46072">
    <property type="entry name" value="AMIDASE-RELATED-RELATED"/>
    <property type="match status" value="1"/>
</dbReference>
<evidence type="ECO:0000313" key="9">
    <source>
        <dbReference type="Proteomes" id="UP000191144"/>
    </source>
</evidence>
<feature type="domain" description="Amidase" evidence="7">
    <location>
        <begin position="98"/>
        <end position="554"/>
    </location>
</feature>
<feature type="binding site" evidence="6">
    <location>
        <position position="228"/>
    </location>
    <ligand>
        <name>substrate</name>
    </ligand>
</feature>
<dbReference type="Proteomes" id="UP000191144">
    <property type="component" value="Chromosome E"/>
</dbReference>
<keyword evidence="9" id="KW-1185">Reference proteome</keyword>
<dbReference type="PANTHER" id="PTHR46072:SF4">
    <property type="entry name" value="AMIDASE C550.07-RELATED"/>
    <property type="match status" value="1"/>
</dbReference>
<evidence type="ECO:0000256" key="2">
    <source>
        <dbReference type="ARBA" id="ARBA00009199"/>
    </source>
</evidence>
<evidence type="ECO:0000313" key="8">
    <source>
        <dbReference type="EMBL" id="SCU89166.1"/>
    </source>
</evidence>
<feature type="active site" description="Acyl-ester intermediate" evidence="5">
    <location>
        <position position="252"/>
    </location>
</feature>
<dbReference type="PROSITE" id="PS00571">
    <property type="entry name" value="AMIDASES"/>
    <property type="match status" value="1"/>
</dbReference>
<organism evidence="8 9">
    <name type="scientific">Lachancea meyersii CBS 8951</name>
    <dbReference type="NCBI Taxonomy" id="1266667"/>
    <lineage>
        <taxon>Eukaryota</taxon>
        <taxon>Fungi</taxon>
        <taxon>Dikarya</taxon>
        <taxon>Ascomycota</taxon>
        <taxon>Saccharomycotina</taxon>
        <taxon>Saccharomycetes</taxon>
        <taxon>Saccharomycetales</taxon>
        <taxon>Saccharomycetaceae</taxon>
        <taxon>Lachancea</taxon>
    </lineage>
</organism>
<gene>
    <name evidence="8" type="ORF">LAME_0E02432G</name>
</gene>
<evidence type="ECO:0000256" key="1">
    <source>
        <dbReference type="ARBA" id="ARBA00001311"/>
    </source>
</evidence>
<evidence type="ECO:0000256" key="5">
    <source>
        <dbReference type="PIRSR" id="PIRSR001221-1"/>
    </source>
</evidence>
<dbReference type="Pfam" id="PF01425">
    <property type="entry name" value="Amidase"/>
    <property type="match status" value="1"/>
</dbReference>
<dbReference type="EMBL" id="LT598481">
    <property type="protein sequence ID" value="SCU89166.1"/>
    <property type="molecule type" value="Genomic_DNA"/>
</dbReference>
<comment type="catalytic activity">
    <reaction evidence="1">
        <text>a monocarboxylic acid amide + H2O = a monocarboxylate + NH4(+)</text>
        <dbReference type="Rhea" id="RHEA:12020"/>
        <dbReference type="ChEBI" id="CHEBI:15377"/>
        <dbReference type="ChEBI" id="CHEBI:28938"/>
        <dbReference type="ChEBI" id="CHEBI:35757"/>
        <dbReference type="ChEBI" id="CHEBI:83628"/>
        <dbReference type="EC" id="3.5.1.4"/>
    </reaction>
</comment>
<dbReference type="OrthoDB" id="6428749at2759"/>
<evidence type="ECO:0000256" key="3">
    <source>
        <dbReference type="ARBA" id="ARBA00012922"/>
    </source>
</evidence>
<feature type="active site" description="Charge relay system" evidence="5">
    <location>
        <position position="153"/>
    </location>
</feature>
<comment type="similarity">
    <text evidence="2">Belongs to the amidase family.</text>
</comment>
<name>A0A1G4JGM5_9SACH</name>
<keyword evidence="4" id="KW-0378">Hydrolase</keyword>
<dbReference type="SUPFAM" id="SSF75304">
    <property type="entry name" value="Amidase signature (AS) enzymes"/>
    <property type="match status" value="1"/>
</dbReference>
<dbReference type="InterPro" id="IPR036928">
    <property type="entry name" value="AS_sf"/>
</dbReference>
<dbReference type="InterPro" id="IPR023631">
    <property type="entry name" value="Amidase_dom"/>
</dbReference>
<feature type="binding site" evidence="6">
    <location>
        <begin position="249"/>
        <end position="252"/>
    </location>
    <ligand>
        <name>substrate</name>
    </ligand>
</feature>
<dbReference type="GO" id="GO:0004040">
    <property type="term" value="F:amidase activity"/>
    <property type="evidence" value="ECO:0007669"/>
    <property type="project" value="UniProtKB-EC"/>
</dbReference>
<evidence type="ECO:0000259" key="7">
    <source>
        <dbReference type="Pfam" id="PF01425"/>
    </source>
</evidence>
<dbReference type="PIRSF" id="PIRSF001221">
    <property type="entry name" value="Amidase_fungi"/>
    <property type="match status" value="1"/>
</dbReference>
<feature type="binding site" evidence="6">
    <location>
        <position position="202"/>
    </location>
    <ligand>
        <name>substrate</name>
    </ligand>
</feature>
<evidence type="ECO:0000256" key="4">
    <source>
        <dbReference type="ARBA" id="ARBA00022801"/>
    </source>
</evidence>
<accession>A0A1G4JGM5</accession>
<dbReference type="InterPro" id="IPR020556">
    <property type="entry name" value="Amidase_CS"/>
</dbReference>
<dbReference type="EC" id="3.5.1.4" evidence="3"/>
<feature type="active site" description="Charge relay system" evidence="5">
    <location>
        <position position="228"/>
    </location>
</feature>
<reference evidence="9" key="1">
    <citation type="submission" date="2016-03" db="EMBL/GenBank/DDBJ databases">
        <authorList>
            <person name="Devillers Hugo."/>
        </authorList>
    </citation>
    <scope>NUCLEOTIDE SEQUENCE [LARGE SCALE GENOMIC DNA]</scope>
</reference>
<dbReference type="AlphaFoldDB" id="A0A1G4JGM5"/>
<dbReference type="Gene3D" id="3.90.1300.10">
    <property type="entry name" value="Amidase signature (AS) domain"/>
    <property type="match status" value="1"/>
</dbReference>
<sequence length="570" mass="63737">MTQDNMYACEDAVKFESYKPVIEAYTKDAVAQMQVFDPAFYDKCVAAIPSTQVLDTEPVDATSFWTLLSSQEQAIIGDLTIADLTQKQLSGELSAVAITRAYIKAAIVAQLTTNCVMQFMIPEALQRAQELDDYLEAHNKLVGPFHGVVISLKEHMNVKGKVTTASYVSYLDNIPKNEAVSITILHKFGAVFHARTAQPQGIMHLDTWNNITGRTRNPRSTRLSPGGSSGGESAMVAMRGSVIGVGSDIGGSIRAPAAFTDIFGIRPTTKRISLMNGLSSGKGQESIVAVQGPLARSIEELETYMRVYINEGQPWLYDPQCVPIQWREPKLPSKIRIGVLYDDNLVTPFPAITRGIKETVAKLSENSEFEFVNLNPKWFSEKEMVDIYTTNLRFYTCDGNKVQSEMWSPSGEPLLPLTKHYMNFGGGKELSIYDNKMMNAQRDALKVEMLQKYFADLDFILSPNYNGPSEIPGESLYWGYTSFWNMLDYPNVTFPVNVAHDVEKDAKIPELKQNEYEKMVWYKENGDIRYDPKSYIGGPVALQLTGKRFCDEDVVALTKKFVAALGVQRR</sequence>
<protein>
    <recommendedName>
        <fullName evidence="3">amidase</fullName>
        <ecNumber evidence="3">3.5.1.4</ecNumber>
    </recommendedName>
</protein>
<evidence type="ECO:0000256" key="6">
    <source>
        <dbReference type="PIRSR" id="PIRSR001221-2"/>
    </source>
</evidence>
<proteinExistence type="inferred from homology"/>